<keyword evidence="2 4" id="KW-0732">Signal</keyword>
<dbReference type="InterPro" id="IPR007428">
    <property type="entry name" value="MlaA"/>
</dbReference>
<dbReference type="GO" id="GO:0120010">
    <property type="term" value="P:intermembrane phospholipid transfer"/>
    <property type="evidence" value="ECO:0007669"/>
    <property type="project" value="TreeGrafter"/>
</dbReference>
<evidence type="ECO:0008006" key="7">
    <source>
        <dbReference type="Google" id="ProtNLM"/>
    </source>
</evidence>
<dbReference type="Proteomes" id="UP000218896">
    <property type="component" value="Unassembled WGS sequence"/>
</dbReference>
<feature type="signal peptide" evidence="4">
    <location>
        <begin position="1"/>
        <end position="21"/>
    </location>
</feature>
<dbReference type="RefSeq" id="WP_095616705.1">
    <property type="nucleotide sequence ID" value="NZ_NSKD01000002.1"/>
</dbReference>
<evidence type="ECO:0000256" key="3">
    <source>
        <dbReference type="SAM" id="MobiDB-lite"/>
    </source>
</evidence>
<keyword evidence="6" id="KW-1185">Reference proteome</keyword>
<organism evidence="5 6">
    <name type="scientific">Halovibrio salipaludis</name>
    <dbReference type="NCBI Taxonomy" id="2032626"/>
    <lineage>
        <taxon>Bacteria</taxon>
        <taxon>Pseudomonadati</taxon>
        <taxon>Pseudomonadota</taxon>
        <taxon>Gammaproteobacteria</taxon>
        <taxon>Oceanospirillales</taxon>
        <taxon>Halomonadaceae</taxon>
        <taxon>Halovibrio</taxon>
    </lineage>
</organism>
<dbReference type="AlphaFoldDB" id="A0A2A2F7S1"/>
<dbReference type="PANTHER" id="PTHR30035">
    <property type="entry name" value="LIPOPROTEIN VACJ-RELATED"/>
    <property type="match status" value="1"/>
</dbReference>
<reference evidence="5 6" key="1">
    <citation type="submission" date="2017-08" db="EMBL/GenBank/DDBJ databases">
        <title>Halovibrio sewagensis sp. nov., isolated from wastewater of high salinity.</title>
        <authorList>
            <person name="Dong X."/>
            <person name="Zhang G."/>
        </authorList>
    </citation>
    <scope>NUCLEOTIDE SEQUENCE [LARGE SCALE GENOMIC DNA]</scope>
    <source>
        <strain evidence="5 6">YL5-2</strain>
    </source>
</reference>
<evidence type="ECO:0000256" key="2">
    <source>
        <dbReference type="ARBA" id="ARBA00022729"/>
    </source>
</evidence>
<evidence type="ECO:0000256" key="1">
    <source>
        <dbReference type="ARBA" id="ARBA00010634"/>
    </source>
</evidence>
<gene>
    <name evidence="5" type="ORF">CK501_05285</name>
</gene>
<dbReference type="Pfam" id="PF04333">
    <property type="entry name" value="MlaA"/>
    <property type="match status" value="1"/>
</dbReference>
<comment type="caution">
    <text evidence="5">The sequence shown here is derived from an EMBL/GenBank/DDBJ whole genome shotgun (WGS) entry which is preliminary data.</text>
</comment>
<name>A0A2A2F7S1_9GAMM</name>
<sequence length="263" mass="29277">MMQRTLLALSLSLALATGATAQQPEDSAASALPGDADPQKVADTSAFDDRDPWESFNRSIFTFNEVVDRNLLKPVARGYNRVTPEPVNDGVSNFFSNLSEPGNILNSLLQGKGEDALISTGRFIFNTTFGLLGLVDVASYMELPEKEEDFGQTFGYWGADSGPFLMLPFLGPSTVRDATGRGVDYAIPDLMDEVDSPEVYYLYALYGVDLRASLLSYEEQITGDRYTFIRNAYLQRREYQVNDGRVENDPFANDDEDMMLEDF</sequence>
<evidence type="ECO:0000256" key="4">
    <source>
        <dbReference type="SAM" id="SignalP"/>
    </source>
</evidence>
<dbReference type="OrthoDB" id="9785326at2"/>
<dbReference type="PRINTS" id="PR01805">
    <property type="entry name" value="VACJLIPOPROT"/>
</dbReference>
<feature type="chain" id="PRO_5012629666" description="Phospholipid-binding lipoprotein MlaA" evidence="4">
    <location>
        <begin position="22"/>
        <end position="263"/>
    </location>
</feature>
<accession>A0A2A2F7S1</accession>
<proteinExistence type="inferred from homology"/>
<comment type="similarity">
    <text evidence="1">Belongs to the MlaA family.</text>
</comment>
<dbReference type="GO" id="GO:0016020">
    <property type="term" value="C:membrane"/>
    <property type="evidence" value="ECO:0007669"/>
    <property type="project" value="InterPro"/>
</dbReference>
<dbReference type="PANTHER" id="PTHR30035:SF3">
    <property type="entry name" value="INTERMEMBRANE PHOSPHOLIPID TRANSPORT SYSTEM LIPOPROTEIN MLAA"/>
    <property type="match status" value="1"/>
</dbReference>
<feature type="region of interest" description="Disordered" evidence="3">
    <location>
        <begin position="24"/>
        <end position="48"/>
    </location>
</feature>
<dbReference type="EMBL" id="NSKD01000002">
    <property type="protein sequence ID" value="PAU80978.1"/>
    <property type="molecule type" value="Genomic_DNA"/>
</dbReference>
<evidence type="ECO:0000313" key="5">
    <source>
        <dbReference type="EMBL" id="PAU80978.1"/>
    </source>
</evidence>
<protein>
    <recommendedName>
        <fullName evidence="7">Phospholipid-binding lipoprotein MlaA</fullName>
    </recommendedName>
</protein>
<evidence type="ECO:0000313" key="6">
    <source>
        <dbReference type="Proteomes" id="UP000218896"/>
    </source>
</evidence>